<dbReference type="PATRIC" id="fig|742743.3.peg.587"/>
<dbReference type="Gene3D" id="3.40.50.300">
    <property type="entry name" value="P-loop containing nucleotide triphosphate hydrolases"/>
    <property type="match status" value="1"/>
</dbReference>
<evidence type="ECO:0000313" key="2">
    <source>
        <dbReference type="EMBL" id="EHO63559.1"/>
    </source>
</evidence>
<dbReference type="STRING" id="742743.HMPREF9453_00576"/>
<proteinExistence type="predicted"/>
<feature type="domain" description="Helicase ATP-binding" evidence="1">
    <location>
        <begin position="13"/>
        <end position="177"/>
    </location>
</feature>
<dbReference type="InterPro" id="IPR027417">
    <property type="entry name" value="P-loop_NTPase"/>
</dbReference>
<dbReference type="SMART" id="SM00487">
    <property type="entry name" value="DEXDc"/>
    <property type="match status" value="1"/>
</dbReference>
<evidence type="ECO:0000259" key="1">
    <source>
        <dbReference type="PROSITE" id="PS51192"/>
    </source>
</evidence>
<dbReference type="InterPro" id="IPR000330">
    <property type="entry name" value="SNF2_N"/>
</dbReference>
<dbReference type="Gene3D" id="3.40.50.10810">
    <property type="entry name" value="Tandem AAA-ATPase domain"/>
    <property type="match status" value="1"/>
</dbReference>
<dbReference type="Pfam" id="PF00176">
    <property type="entry name" value="SNF2-rel_dom"/>
    <property type="match status" value="1"/>
</dbReference>
<dbReference type="InterPro" id="IPR038718">
    <property type="entry name" value="SNF2-like_sf"/>
</dbReference>
<dbReference type="Proteomes" id="UP000003277">
    <property type="component" value="Unassembled WGS sequence"/>
</dbReference>
<dbReference type="GO" id="GO:0005524">
    <property type="term" value="F:ATP binding"/>
    <property type="evidence" value="ECO:0007669"/>
    <property type="project" value="InterPro"/>
</dbReference>
<accession>H1CYY8</accession>
<protein>
    <recommendedName>
        <fullName evidence="1">Helicase ATP-binding domain-containing protein</fullName>
    </recommendedName>
</protein>
<dbReference type="OrthoDB" id="9760715at2"/>
<dbReference type="AlphaFoldDB" id="H1CYY8"/>
<gene>
    <name evidence="2" type="ORF">HMPREF9453_00576</name>
</gene>
<comment type="caution">
    <text evidence="2">The sequence shown here is derived from an EMBL/GenBank/DDBJ whole genome shotgun (WGS) entry which is preliminary data.</text>
</comment>
<reference evidence="2 3" key="1">
    <citation type="submission" date="2011-11" db="EMBL/GenBank/DDBJ databases">
        <title>The Genome Sequence of Dialister succinatiphilus YIT 11850.</title>
        <authorList>
            <consortium name="The Broad Institute Genome Sequencing Platform"/>
            <person name="Earl A."/>
            <person name="Ward D."/>
            <person name="Feldgarden M."/>
            <person name="Gevers D."/>
            <person name="Morotomi M."/>
            <person name="Young S.K."/>
            <person name="Zeng Q."/>
            <person name="Gargeya S."/>
            <person name="Fitzgerald M."/>
            <person name="Haas B."/>
            <person name="Abouelleil A."/>
            <person name="Alvarado L."/>
            <person name="Arachchi H.M."/>
            <person name="Berlin A."/>
            <person name="Brown A."/>
            <person name="Chapman S.B."/>
            <person name="Dunbar C."/>
            <person name="Gearin G."/>
            <person name="Goldberg J."/>
            <person name="Griggs A."/>
            <person name="Gujja S."/>
            <person name="Heiman D."/>
            <person name="Howarth C."/>
            <person name="Lui A."/>
            <person name="MacDonald P.J.P."/>
            <person name="Montmayeur A."/>
            <person name="Murphy C."/>
            <person name="Neiman D."/>
            <person name="Pearson M."/>
            <person name="Priest M."/>
            <person name="Roberts A."/>
            <person name="Saif S."/>
            <person name="Shea T."/>
            <person name="Sisk P."/>
            <person name="Stolte C."/>
            <person name="Sykes S."/>
            <person name="Wortman J."/>
            <person name="Nusbaum C."/>
            <person name="Birren B."/>
        </authorList>
    </citation>
    <scope>NUCLEOTIDE SEQUENCE [LARGE SCALE GENOMIC DNA]</scope>
    <source>
        <strain evidence="2 3">YIT 11850</strain>
    </source>
</reference>
<dbReference type="eggNOG" id="COG0553">
    <property type="taxonomic scope" value="Bacteria"/>
</dbReference>
<name>H1CYY8_9FIRM</name>
<evidence type="ECO:0000313" key="3">
    <source>
        <dbReference type="Proteomes" id="UP000003277"/>
    </source>
</evidence>
<sequence>MDFKPYAYQQRAIDVIESNPCYGLFLDMGLGKTVITLTAIESLIYEQFEVSRVLIIAPKRVAESTWQDEAKKWSHLSSLRFSTILGNAEQRKEACSVEADIYVINRENVAWLFKTLPCKWDMLVVDESSSFKNPSSVRFKVLKRMLPYFKRRIILTGTPTSNTLMDIWSQLYILDMGERLERTITSYRRKYFTPDKRNQYVIYSYKPNRDAEKLITDRIGDICMSMKASDYLTLPKKFVNVIPVILPDEAKKMYRQMVKDQVVGLGDAGQITALQAATVSNKLLQISNGSVYTDDGSVRIVHKEKVHALEEIIDGSGGQPVLVFYGFRHDVKAIREEIPDAVELSGKETLDAWNRGEIKVLLAHPASAGYGLNMQEGGHIVVWYGLTWSLEQYQQANARLYRQGQDKPVIIHHIVAKGTIDEKVLLSLRSKKKGQDALMEAVKEIVRGTYE</sequence>
<keyword evidence="3" id="KW-1185">Reference proteome</keyword>
<dbReference type="InterPro" id="IPR014001">
    <property type="entry name" value="Helicase_ATP-bd"/>
</dbReference>
<dbReference type="HOGENOM" id="CLU_029251_0_0_9"/>
<dbReference type="EMBL" id="ADLT01000015">
    <property type="protein sequence ID" value="EHO63559.1"/>
    <property type="molecule type" value="Genomic_DNA"/>
</dbReference>
<dbReference type="PROSITE" id="PS51192">
    <property type="entry name" value="HELICASE_ATP_BIND_1"/>
    <property type="match status" value="1"/>
</dbReference>
<dbReference type="PANTHER" id="PTHR10799">
    <property type="entry name" value="SNF2/RAD54 HELICASE FAMILY"/>
    <property type="match status" value="1"/>
</dbReference>
<dbReference type="RefSeq" id="WP_008859080.1">
    <property type="nucleotide sequence ID" value="NZ_JH591187.1"/>
</dbReference>
<organism evidence="2 3">
    <name type="scientific">Dialister succinatiphilus YIT 11850</name>
    <dbReference type="NCBI Taxonomy" id="742743"/>
    <lineage>
        <taxon>Bacteria</taxon>
        <taxon>Bacillati</taxon>
        <taxon>Bacillota</taxon>
        <taxon>Negativicutes</taxon>
        <taxon>Veillonellales</taxon>
        <taxon>Veillonellaceae</taxon>
        <taxon>Dialister</taxon>
    </lineage>
</organism>
<dbReference type="SUPFAM" id="SSF52540">
    <property type="entry name" value="P-loop containing nucleoside triphosphate hydrolases"/>
    <property type="match status" value="2"/>
</dbReference>